<gene>
    <name evidence="1" type="ORF">DAPPUDRAFT_312947</name>
</gene>
<keyword evidence="2" id="KW-1185">Reference proteome</keyword>
<evidence type="ECO:0000313" key="2">
    <source>
        <dbReference type="Proteomes" id="UP000000305"/>
    </source>
</evidence>
<dbReference type="HOGENOM" id="CLU_2560621_0_0_1"/>
<dbReference type="KEGG" id="dpx:DAPPUDRAFT_312947"/>
<accession>E9G131</accession>
<protein>
    <submittedName>
        <fullName evidence="1">Uncharacterized protein</fullName>
    </submittedName>
</protein>
<dbReference type="InParanoid" id="E9G131"/>
<reference evidence="1 2" key="1">
    <citation type="journal article" date="2011" name="Science">
        <title>The ecoresponsive genome of Daphnia pulex.</title>
        <authorList>
            <person name="Colbourne J.K."/>
            <person name="Pfrender M.E."/>
            <person name="Gilbert D."/>
            <person name="Thomas W.K."/>
            <person name="Tucker A."/>
            <person name="Oakley T.H."/>
            <person name="Tokishita S."/>
            <person name="Aerts A."/>
            <person name="Arnold G.J."/>
            <person name="Basu M.K."/>
            <person name="Bauer D.J."/>
            <person name="Caceres C.E."/>
            <person name="Carmel L."/>
            <person name="Casola C."/>
            <person name="Choi J.H."/>
            <person name="Detter J.C."/>
            <person name="Dong Q."/>
            <person name="Dusheyko S."/>
            <person name="Eads B.D."/>
            <person name="Frohlich T."/>
            <person name="Geiler-Samerotte K.A."/>
            <person name="Gerlach D."/>
            <person name="Hatcher P."/>
            <person name="Jogdeo S."/>
            <person name="Krijgsveld J."/>
            <person name="Kriventseva E.V."/>
            <person name="Kultz D."/>
            <person name="Laforsch C."/>
            <person name="Lindquist E."/>
            <person name="Lopez J."/>
            <person name="Manak J.R."/>
            <person name="Muller J."/>
            <person name="Pangilinan J."/>
            <person name="Patwardhan R.P."/>
            <person name="Pitluck S."/>
            <person name="Pritham E.J."/>
            <person name="Rechtsteiner A."/>
            <person name="Rho M."/>
            <person name="Rogozin I.B."/>
            <person name="Sakarya O."/>
            <person name="Salamov A."/>
            <person name="Schaack S."/>
            <person name="Shapiro H."/>
            <person name="Shiga Y."/>
            <person name="Skalitzky C."/>
            <person name="Smith Z."/>
            <person name="Souvorov A."/>
            <person name="Sung W."/>
            <person name="Tang Z."/>
            <person name="Tsuchiya D."/>
            <person name="Tu H."/>
            <person name="Vos H."/>
            <person name="Wang M."/>
            <person name="Wolf Y.I."/>
            <person name="Yamagata H."/>
            <person name="Yamada T."/>
            <person name="Ye Y."/>
            <person name="Shaw J.R."/>
            <person name="Andrews J."/>
            <person name="Crease T.J."/>
            <person name="Tang H."/>
            <person name="Lucas S.M."/>
            <person name="Robertson H.M."/>
            <person name="Bork P."/>
            <person name="Koonin E.V."/>
            <person name="Zdobnov E.M."/>
            <person name="Grigoriev I.V."/>
            <person name="Lynch M."/>
            <person name="Boore J.L."/>
        </authorList>
    </citation>
    <scope>NUCLEOTIDE SEQUENCE [LARGE SCALE GENOMIC DNA]</scope>
</reference>
<dbReference type="Proteomes" id="UP000000305">
    <property type="component" value="Unassembled WGS sequence"/>
</dbReference>
<sequence>MGESFTKIHQLLHLPRLSVTVKDENEDEDEKMENRKNRLTHATPFHTQVSVLLNELGEQFGERRSVIADFTIDTMVSISRHS</sequence>
<proteinExistence type="predicted"/>
<dbReference type="EMBL" id="GL732529">
    <property type="protein sequence ID" value="EFX86597.1"/>
    <property type="molecule type" value="Genomic_DNA"/>
</dbReference>
<evidence type="ECO:0000313" key="1">
    <source>
        <dbReference type="EMBL" id="EFX86597.1"/>
    </source>
</evidence>
<dbReference type="AlphaFoldDB" id="E9G131"/>
<name>E9G131_DAPPU</name>
<organism evidence="1 2">
    <name type="scientific">Daphnia pulex</name>
    <name type="common">Water flea</name>
    <dbReference type="NCBI Taxonomy" id="6669"/>
    <lineage>
        <taxon>Eukaryota</taxon>
        <taxon>Metazoa</taxon>
        <taxon>Ecdysozoa</taxon>
        <taxon>Arthropoda</taxon>
        <taxon>Crustacea</taxon>
        <taxon>Branchiopoda</taxon>
        <taxon>Diplostraca</taxon>
        <taxon>Cladocera</taxon>
        <taxon>Anomopoda</taxon>
        <taxon>Daphniidae</taxon>
        <taxon>Daphnia</taxon>
    </lineage>
</organism>